<dbReference type="PANTHER" id="PTHR42723">
    <property type="entry name" value="CHLOROPHYLL SYNTHASE"/>
    <property type="match status" value="1"/>
</dbReference>
<feature type="transmembrane region" description="Helical" evidence="6">
    <location>
        <begin position="164"/>
        <end position="185"/>
    </location>
</feature>
<feature type="transmembrane region" description="Helical" evidence="6">
    <location>
        <begin position="140"/>
        <end position="158"/>
    </location>
</feature>
<feature type="transmembrane region" description="Helical" evidence="6">
    <location>
        <begin position="29"/>
        <end position="56"/>
    </location>
</feature>
<keyword evidence="7" id="KW-0808">Transferase</keyword>
<keyword evidence="7" id="KW-0328">Glycosyltransferase</keyword>
<dbReference type="InterPro" id="IPR000537">
    <property type="entry name" value="UbiA_prenyltransferase"/>
</dbReference>
<dbReference type="RefSeq" id="WP_118255030.1">
    <property type="nucleotide sequence ID" value="NZ_QRKB01000023.1"/>
</dbReference>
<evidence type="ECO:0000313" key="7">
    <source>
        <dbReference type="EMBL" id="RHH81675.1"/>
    </source>
</evidence>
<evidence type="ECO:0000313" key="8">
    <source>
        <dbReference type="Proteomes" id="UP000284548"/>
    </source>
</evidence>
<dbReference type="InterPro" id="IPR050475">
    <property type="entry name" value="Prenyltransferase_related"/>
</dbReference>
<keyword evidence="5 6" id="KW-0472">Membrane</keyword>
<evidence type="ECO:0000256" key="3">
    <source>
        <dbReference type="ARBA" id="ARBA00022692"/>
    </source>
</evidence>
<evidence type="ECO:0000256" key="5">
    <source>
        <dbReference type="ARBA" id="ARBA00023136"/>
    </source>
</evidence>
<dbReference type="GO" id="GO:0016757">
    <property type="term" value="F:glycosyltransferase activity"/>
    <property type="evidence" value="ECO:0007669"/>
    <property type="project" value="UniProtKB-KW"/>
</dbReference>
<dbReference type="InterPro" id="IPR044878">
    <property type="entry name" value="UbiA_sf"/>
</dbReference>
<keyword evidence="2" id="KW-1003">Cell membrane</keyword>
<accession>A0A3R6HR29</accession>
<dbReference type="Proteomes" id="UP000284548">
    <property type="component" value="Unassembled WGS sequence"/>
</dbReference>
<keyword evidence="4 6" id="KW-1133">Transmembrane helix</keyword>
<dbReference type="GO" id="GO:0016765">
    <property type="term" value="F:transferase activity, transferring alkyl or aryl (other than methyl) groups"/>
    <property type="evidence" value="ECO:0007669"/>
    <property type="project" value="InterPro"/>
</dbReference>
<feature type="transmembrane region" description="Helical" evidence="6">
    <location>
        <begin position="282"/>
        <end position="300"/>
    </location>
</feature>
<comment type="subcellular location">
    <subcellularLocation>
        <location evidence="1">Membrane</location>
        <topology evidence="1">Multi-pass membrane protein</topology>
    </subcellularLocation>
</comment>
<evidence type="ECO:0000256" key="6">
    <source>
        <dbReference type="SAM" id="Phobius"/>
    </source>
</evidence>
<dbReference type="PANTHER" id="PTHR42723:SF1">
    <property type="entry name" value="CHLOROPHYLL SYNTHASE, CHLOROPLASTIC"/>
    <property type="match status" value="1"/>
</dbReference>
<feature type="transmembrane region" description="Helical" evidence="6">
    <location>
        <begin position="245"/>
        <end position="261"/>
    </location>
</feature>
<sequence length="301" mass="34104">MNENKLEDSKGFAALLRLVRPKQWIKNGFIFLPLFFGGALLHTDALLAGLITFFAYSFAASSIYCFNDIYDVEADRRHPVKCHRPIASGAVSIKQAYGLMFLMFALSMGICSLLGSWETMGIIIFYWLLNLGYCAKFKQYAIIDVCIVAFGFVLRLLAGGVATGIVLSKWIVLMTFLITLFMSFAKRRDDVLRMEKTGEAPRKNTIRYNLTFINQAITITASVTLVCYIMYTVSPEVIENFHTENLYLTSVFVLVGLLRYIQIAVVDQKSGDPTKIILRDRITQFIVLAWLLSFLILIYIV</sequence>
<name>A0A3R6HR29_9BACT</name>
<dbReference type="EC" id="2.4.2.45" evidence="7"/>
<organism evidence="7 8">
    <name type="scientific">Segatella copri</name>
    <dbReference type="NCBI Taxonomy" id="165179"/>
    <lineage>
        <taxon>Bacteria</taxon>
        <taxon>Pseudomonadati</taxon>
        <taxon>Bacteroidota</taxon>
        <taxon>Bacteroidia</taxon>
        <taxon>Bacteroidales</taxon>
        <taxon>Prevotellaceae</taxon>
        <taxon>Segatella</taxon>
    </lineage>
</organism>
<keyword evidence="3 6" id="KW-0812">Transmembrane</keyword>
<feature type="transmembrane region" description="Helical" evidence="6">
    <location>
        <begin position="101"/>
        <end position="128"/>
    </location>
</feature>
<protein>
    <submittedName>
        <fullName evidence="7">Decaprenyl-phosphate phosphoribosyltransferase</fullName>
        <ecNumber evidence="7">2.4.2.45</ecNumber>
    </submittedName>
</protein>
<dbReference type="EMBL" id="QRKB01000023">
    <property type="protein sequence ID" value="RHH81675.1"/>
    <property type="molecule type" value="Genomic_DNA"/>
</dbReference>
<dbReference type="AlphaFoldDB" id="A0A3R6HR29"/>
<dbReference type="CDD" id="cd13963">
    <property type="entry name" value="PT_UbiA_2"/>
    <property type="match status" value="1"/>
</dbReference>
<feature type="transmembrane region" description="Helical" evidence="6">
    <location>
        <begin position="206"/>
        <end position="233"/>
    </location>
</feature>
<reference evidence="7 8" key="1">
    <citation type="submission" date="2018-08" db="EMBL/GenBank/DDBJ databases">
        <title>A genome reference for cultivated species of the human gut microbiota.</title>
        <authorList>
            <person name="Zou Y."/>
            <person name="Xue W."/>
            <person name="Luo G."/>
        </authorList>
    </citation>
    <scope>NUCLEOTIDE SEQUENCE [LARGE SCALE GENOMIC DNA]</scope>
    <source>
        <strain evidence="7 8">AM16-54</strain>
    </source>
</reference>
<dbReference type="GO" id="GO:0016020">
    <property type="term" value="C:membrane"/>
    <property type="evidence" value="ECO:0007669"/>
    <property type="project" value="UniProtKB-SubCell"/>
</dbReference>
<comment type="caution">
    <text evidence="7">The sequence shown here is derived from an EMBL/GenBank/DDBJ whole genome shotgun (WGS) entry which is preliminary data.</text>
</comment>
<evidence type="ECO:0000256" key="1">
    <source>
        <dbReference type="ARBA" id="ARBA00004141"/>
    </source>
</evidence>
<dbReference type="Pfam" id="PF01040">
    <property type="entry name" value="UbiA"/>
    <property type="match status" value="1"/>
</dbReference>
<dbReference type="NCBIfam" id="NF008978">
    <property type="entry name" value="PRK12324.1-4"/>
    <property type="match status" value="1"/>
</dbReference>
<evidence type="ECO:0000256" key="2">
    <source>
        <dbReference type="ARBA" id="ARBA00022475"/>
    </source>
</evidence>
<proteinExistence type="predicted"/>
<gene>
    <name evidence="7" type="ORF">DW192_09580</name>
</gene>
<evidence type="ECO:0000256" key="4">
    <source>
        <dbReference type="ARBA" id="ARBA00022989"/>
    </source>
</evidence>
<dbReference type="Gene3D" id="1.10.357.140">
    <property type="entry name" value="UbiA prenyltransferase"/>
    <property type="match status" value="1"/>
</dbReference>